<comment type="caution">
    <text evidence="1">The sequence shown here is derived from an EMBL/GenBank/DDBJ whole genome shotgun (WGS) entry which is preliminary data.</text>
</comment>
<dbReference type="RefSeq" id="WP_007899929.1">
    <property type="nucleotide sequence ID" value="NZ_JH379427.1"/>
</dbReference>
<dbReference type="EMBL" id="AFZZ01000135">
    <property type="protein sequence ID" value="EHJ39751.1"/>
    <property type="molecule type" value="Genomic_DNA"/>
</dbReference>
<dbReference type="HOGENOM" id="CLU_2013202_0_0_10"/>
<protein>
    <submittedName>
        <fullName evidence="1">Uncharacterized protein</fullName>
    </submittedName>
</protein>
<proteinExistence type="predicted"/>
<organism evidence="1 2">
    <name type="scientific">Leyella stercorea DSM 18206</name>
    <dbReference type="NCBI Taxonomy" id="1002367"/>
    <lineage>
        <taxon>Bacteria</taxon>
        <taxon>Pseudomonadati</taxon>
        <taxon>Bacteroidota</taxon>
        <taxon>Bacteroidia</taxon>
        <taxon>Bacteroidales</taxon>
        <taxon>Prevotellaceae</taxon>
        <taxon>Leyella</taxon>
    </lineage>
</organism>
<accession>G6AY41</accession>
<gene>
    <name evidence="1" type="ORF">HMPREF0673_01550</name>
</gene>
<sequence>MKNILKWIGGVLLMLFVALGKVSKVAERNLNHATQMTEINVNKAVKELNEATTKMSKNSNIQRGVIIGGSRAVHNTTRSNAQTTSQPRMVNCMQCYGRGRVQSNDGYVYSCSRCYGTGRVFIK</sequence>
<dbReference type="Proteomes" id="UP000004407">
    <property type="component" value="Unassembled WGS sequence"/>
</dbReference>
<dbReference type="GeneID" id="78337209"/>
<reference evidence="1 2" key="1">
    <citation type="submission" date="2011-08" db="EMBL/GenBank/DDBJ databases">
        <authorList>
            <person name="Weinstock G."/>
            <person name="Sodergren E."/>
            <person name="Clifton S."/>
            <person name="Fulton L."/>
            <person name="Fulton B."/>
            <person name="Courtney L."/>
            <person name="Fronick C."/>
            <person name="Harrison M."/>
            <person name="Strong C."/>
            <person name="Farmer C."/>
            <person name="Delahaunty K."/>
            <person name="Markovic C."/>
            <person name="Hall O."/>
            <person name="Minx P."/>
            <person name="Tomlinson C."/>
            <person name="Mitreva M."/>
            <person name="Hou S."/>
            <person name="Chen J."/>
            <person name="Wollam A."/>
            <person name="Pepin K.H."/>
            <person name="Johnson M."/>
            <person name="Bhonagiri V."/>
            <person name="Zhang X."/>
            <person name="Suruliraj S."/>
            <person name="Warren W."/>
            <person name="Chinwalla A."/>
            <person name="Mardis E.R."/>
            <person name="Wilson R.K."/>
        </authorList>
    </citation>
    <scope>NUCLEOTIDE SEQUENCE [LARGE SCALE GENOMIC DNA]</scope>
    <source>
        <strain evidence="1 2">DSM 18206</strain>
    </source>
</reference>
<evidence type="ECO:0000313" key="1">
    <source>
        <dbReference type="EMBL" id="EHJ39751.1"/>
    </source>
</evidence>
<name>G6AY41_9BACT</name>
<dbReference type="AlphaFoldDB" id="G6AY41"/>
<evidence type="ECO:0000313" key="2">
    <source>
        <dbReference type="Proteomes" id="UP000004407"/>
    </source>
</evidence>